<comment type="caution">
    <text evidence="2">The sequence shown here is derived from an EMBL/GenBank/DDBJ whole genome shotgun (WGS) entry which is preliminary data.</text>
</comment>
<proteinExistence type="predicted"/>
<dbReference type="Pfam" id="PF13302">
    <property type="entry name" value="Acetyltransf_3"/>
    <property type="match status" value="1"/>
</dbReference>
<feature type="domain" description="N-acetyltransferase" evidence="1">
    <location>
        <begin position="15"/>
        <end position="142"/>
    </location>
</feature>
<gene>
    <name evidence="2" type="ORF">ACJDUG_17240</name>
</gene>
<evidence type="ECO:0000313" key="2">
    <source>
        <dbReference type="EMBL" id="MFL0248689.1"/>
    </source>
</evidence>
<reference evidence="2 3" key="1">
    <citation type="submission" date="2024-11" db="EMBL/GenBank/DDBJ databases">
        <authorList>
            <person name="Heng Y.C."/>
            <person name="Lim A.C.H."/>
            <person name="Lee J.K.Y."/>
            <person name="Kittelmann S."/>
        </authorList>
    </citation>
    <scope>NUCLEOTIDE SEQUENCE [LARGE SCALE GENOMIC DNA]</scope>
    <source>
        <strain evidence="2 3">WILCCON 0185</strain>
    </source>
</reference>
<keyword evidence="3" id="KW-1185">Reference proteome</keyword>
<dbReference type="InterPro" id="IPR000182">
    <property type="entry name" value="GNAT_dom"/>
</dbReference>
<dbReference type="InterPro" id="IPR016181">
    <property type="entry name" value="Acyl_CoA_acyltransferase"/>
</dbReference>
<name>A0ABW8T808_9CLOT</name>
<dbReference type="Proteomes" id="UP001623591">
    <property type="component" value="Unassembled WGS sequence"/>
</dbReference>
<keyword evidence="2" id="KW-0808">Transferase</keyword>
<dbReference type="SUPFAM" id="SSF55729">
    <property type="entry name" value="Acyl-CoA N-acyltransferases (Nat)"/>
    <property type="match status" value="1"/>
</dbReference>
<sequence>MDSVYVCCPEFENKRFKLRFISIDDRDDLLKIYSDKKAVPLFNSDNCGGDDFYYNTRERMKHALDYWKFEYDRKGFVRWSIIDRKDSIVIGTIELFHRESKDYFNNCGLLRLDLRSDYETKANIIDILKLIIDKTYQLFECNMIATKALPIASERKSALKELEFLPTEYKLIGHDGTEYSSYYCKKR</sequence>
<dbReference type="Gene3D" id="3.40.630.30">
    <property type="match status" value="1"/>
</dbReference>
<dbReference type="EC" id="2.3.-.-" evidence="2"/>
<evidence type="ECO:0000313" key="3">
    <source>
        <dbReference type="Proteomes" id="UP001623591"/>
    </source>
</evidence>
<dbReference type="GO" id="GO:0016746">
    <property type="term" value="F:acyltransferase activity"/>
    <property type="evidence" value="ECO:0007669"/>
    <property type="project" value="UniProtKB-KW"/>
</dbReference>
<organism evidence="2 3">
    <name type="scientific">Candidatus Clostridium stratigraminis</name>
    <dbReference type="NCBI Taxonomy" id="3381661"/>
    <lineage>
        <taxon>Bacteria</taxon>
        <taxon>Bacillati</taxon>
        <taxon>Bacillota</taxon>
        <taxon>Clostridia</taxon>
        <taxon>Eubacteriales</taxon>
        <taxon>Clostridiaceae</taxon>
        <taxon>Clostridium</taxon>
    </lineage>
</organism>
<dbReference type="EMBL" id="JBJHZZ010000026">
    <property type="protein sequence ID" value="MFL0248689.1"/>
    <property type="molecule type" value="Genomic_DNA"/>
</dbReference>
<dbReference type="RefSeq" id="WP_406771116.1">
    <property type="nucleotide sequence ID" value="NZ_JBJHZZ010000026.1"/>
</dbReference>
<accession>A0ABW8T808</accession>
<keyword evidence="2" id="KW-0012">Acyltransferase</keyword>
<evidence type="ECO:0000259" key="1">
    <source>
        <dbReference type="Pfam" id="PF13302"/>
    </source>
</evidence>
<protein>
    <submittedName>
        <fullName evidence="2">GNAT family N-acetyltransferase</fullName>
        <ecNumber evidence="2">2.3.-.-</ecNumber>
    </submittedName>
</protein>